<dbReference type="SUPFAM" id="SSF55008">
    <property type="entry name" value="HMA, heavy metal-associated domain"/>
    <property type="match status" value="3"/>
</dbReference>
<dbReference type="FunFam" id="3.30.70.100:FF:000005">
    <property type="entry name" value="Copper-exporting P-type ATPase A"/>
    <property type="match status" value="2"/>
</dbReference>
<feature type="compositionally biased region" description="Polar residues" evidence="4">
    <location>
        <begin position="28"/>
        <end position="43"/>
    </location>
</feature>
<comment type="similarity">
    <text evidence="1">Belongs to the cation transport ATPase (P-type) (TC 3.A.3) family. Type IB subfamily.</text>
</comment>
<feature type="domain" description="HMA" evidence="5">
    <location>
        <begin position="131"/>
        <end position="197"/>
    </location>
</feature>
<evidence type="ECO:0000313" key="7">
    <source>
        <dbReference type="Proteomes" id="UP001054857"/>
    </source>
</evidence>
<name>A0AAD3DPG9_9CHLO</name>
<proteinExistence type="inferred from homology"/>
<protein>
    <recommendedName>
        <fullName evidence="5">HMA domain-containing protein</fullName>
    </recommendedName>
</protein>
<dbReference type="PROSITE" id="PS01047">
    <property type="entry name" value="HMA_1"/>
    <property type="match status" value="2"/>
</dbReference>
<organism evidence="6 7">
    <name type="scientific">Astrephomene gubernaculifera</name>
    <dbReference type="NCBI Taxonomy" id="47775"/>
    <lineage>
        <taxon>Eukaryota</taxon>
        <taxon>Viridiplantae</taxon>
        <taxon>Chlorophyta</taxon>
        <taxon>core chlorophytes</taxon>
        <taxon>Chlorophyceae</taxon>
        <taxon>CS clade</taxon>
        <taxon>Chlamydomonadales</taxon>
        <taxon>Astrephomenaceae</taxon>
        <taxon>Astrephomene</taxon>
    </lineage>
</organism>
<evidence type="ECO:0000256" key="3">
    <source>
        <dbReference type="ARBA" id="ARBA00023008"/>
    </source>
</evidence>
<evidence type="ECO:0000256" key="1">
    <source>
        <dbReference type="ARBA" id="ARBA00006024"/>
    </source>
</evidence>
<feature type="non-terminal residue" evidence="6">
    <location>
        <position position="1"/>
    </location>
</feature>
<dbReference type="PANTHER" id="PTHR46594:SF4">
    <property type="entry name" value="P-TYPE CATION-TRANSPORTING ATPASE"/>
    <property type="match status" value="1"/>
</dbReference>
<evidence type="ECO:0000259" key="5">
    <source>
        <dbReference type="PROSITE" id="PS50846"/>
    </source>
</evidence>
<keyword evidence="3" id="KW-0186">Copper</keyword>
<dbReference type="CDD" id="cd00371">
    <property type="entry name" value="HMA"/>
    <property type="match status" value="3"/>
</dbReference>
<reference evidence="6 7" key="1">
    <citation type="journal article" date="2021" name="Sci. Rep.">
        <title>Genome sequencing of the multicellular alga Astrephomene provides insights into convergent evolution of germ-soma differentiation.</title>
        <authorList>
            <person name="Yamashita S."/>
            <person name="Yamamoto K."/>
            <person name="Matsuzaki R."/>
            <person name="Suzuki S."/>
            <person name="Yamaguchi H."/>
            <person name="Hirooka S."/>
            <person name="Minakuchi Y."/>
            <person name="Miyagishima S."/>
            <person name="Kawachi M."/>
            <person name="Toyoda A."/>
            <person name="Nozaki H."/>
        </authorList>
    </citation>
    <scope>NUCLEOTIDE SEQUENCE [LARGE SCALE GENOMIC DNA]</scope>
    <source>
        <strain evidence="6 7">NIES-4017</strain>
    </source>
</reference>
<feature type="region of interest" description="Disordered" evidence="4">
    <location>
        <begin position="1"/>
        <end position="48"/>
    </location>
</feature>
<feature type="compositionally biased region" description="Basic and acidic residues" evidence="4">
    <location>
        <begin position="12"/>
        <end position="27"/>
    </location>
</feature>
<dbReference type="NCBIfam" id="TIGR00003">
    <property type="entry name" value="copper ion binding protein"/>
    <property type="match status" value="2"/>
</dbReference>
<dbReference type="InterPro" id="IPR017969">
    <property type="entry name" value="Heavy-metal-associated_CS"/>
</dbReference>
<feature type="domain" description="HMA" evidence="5">
    <location>
        <begin position="205"/>
        <end position="271"/>
    </location>
</feature>
<dbReference type="EMBL" id="BMAR01000007">
    <property type="protein sequence ID" value="GFR44217.1"/>
    <property type="molecule type" value="Genomic_DNA"/>
</dbReference>
<evidence type="ECO:0000313" key="6">
    <source>
        <dbReference type="EMBL" id="GFR44217.1"/>
    </source>
</evidence>
<keyword evidence="2" id="KW-0479">Metal-binding</keyword>
<dbReference type="InterPro" id="IPR006121">
    <property type="entry name" value="HMA_dom"/>
</dbReference>
<dbReference type="GO" id="GO:0005507">
    <property type="term" value="F:copper ion binding"/>
    <property type="evidence" value="ECO:0007669"/>
    <property type="project" value="InterPro"/>
</dbReference>
<dbReference type="Pfam" id="PF00403">
    <property type="entry name" value="HMA"/>
    <property type="match status" value="3"/>
</dbReference>
<dbReference type="PROSITE" id="PS50846">
    <property type="entry name" value="HMA_2"/>
    <property type="match status" value="3"/>
</dbReference>
<accession>A0AAD3DPG9</accession>
<dbReference type="PANTHER" id="PTHR46594">
    <property type="entry name" value="P-TYPE CATION-TRANSPORTING ATPASE"/>
    <property type="match status" value="1"/>
</dbReference>
<dbReference type="InterPro" id="IPR006122">
    <property type="entry name" value="HMA_Cu_ion-bd"/>
</dbReference>
<evidence type="ECO:0000256" key="2">
    <source>
        <dbReference type="ARBA" id="ARBA00022723"/>
    </source>
</evidence>
<dbReference type="Gene3D" id="3.30.70.100">
    <property type="match status" value="3"/>
</dbReference>
<dbReference type="InterPro" id="IPR036163">
    <property type="entry name" value="HMA_dom_sf"/>
</dbReference>
<evidence type="ECO:0000256" key="4">
    <source>
        <dbReference type="SAM" id="MobiDB-lite"/>
    </source>
</evidence>
<dbReference type="AlphaFoldDB" id="A0AAD3DPG9"/>
<sequence>MKRLGQLLSSLRYERLPEKEKDDRETESGSPTKQQLGQTASRAQQHEDRTRWPVALLSVKGMTCAACSKAVEAALSSVEGVKRVSVALLQESAEVHFDESSISPEALVALVEDAGFDGALVSVRRPRHQMEVLRLRVSGMVCSACSGAVEAALREVPGVTRAGVALASGEAEVTFDAAVVTAESVVAAVEEAGFEAATLSQEGLETMTIRVEGMTGTSSSTAVEAALRRVPGVARAAVNLIAGQAEVWYDSNTSGPRDFLAAVNACAGGGVYTAHLARGLGAVAYLPAG</sequence>
<comment type="caution">
    <text evidence="6">The sequence shown here is derived from an EMBL/GenBank/DDBJ whole genome shotgun (WGS) entry which is preliminary data.</text>
</comment>
<dbReference type="PRINTS" id="PR00942">
    <property type="entry name" value="CUATPASEI"/>
</dbReference>
<gene>
    <name evidence="6" type="ORF">Agub_g5405</name>
</gene>
<feature type="domain" description="HMA" evidence="5">
    <location>
        <begin position="53"/>
        <end position="119"/>
    </location>
</feature>
<dbReference type="Proteomes" id="UP001054857">
    <property type="component" value="Unassembled WGS sequence"/>
</dbReference>
<keyword evidence="7" id="KW-1185">Reference proteome</keyword>